<comment type="similarity">
    <text evidence="2 8">Belongs to the peptidase C12 family.</text>
</comment>
<feature type="domain" description="UCH catalytic" evidence="11">
    <location>
        <begin position="1"/>
        <end position="103"/>
    </location>
</feature>
<dbReference type="InterPro" id="IPR001578">
    <property type="entry name" value="Peptidase_C12_UCH"/>
</dbReference>
<evidence type="ECO:0000256" key="7">
    <source>
        <dbReference type="ARBA" id="ARBA00022807"/>
    </source>
</evidence>
<organism evidence="12 13">
    <name type="scientific">Prorocentrum cordatum</name>
    <dbReference type="NCBI Taxonomy" id="2364126"/>
    <lineage>
        <taxon>Eukaryota</taxon>
        <taxon>Sar</taxon>
        <taxon>Alveolata</taxon>
        <taxon>Dinophyceae</taxon>
        <taxon>Prorocentrales</taxon>
        <taxon>Prorocentraceae</taxon>
        <taxon>Prorocentrum</taxon>
    </lineage>
</organism>
<evidence type="ECO:0000256" key="3">
    <source>
        <dbReference type="ARBA" id="ARBA00012759"/>
    </source>
</evidence>
<dbReference type="Gene3D" id="1.10.8.10">
    <property type="entry name" value="DNA helicase RuvA subunit, C-terminal domain"/>
    <property type="match status" value="1"/>
</dbReference>
<sequence length="198" mass="20544">MSSDDLGKMLEEDEAIERAHAEAEKASEAKHDRAANRNLHFIAFVDIRGQVVELDGRNDRPVARGGVAEWGGDFLRAACAMIRAHYMDVSPEALRFHMMAVCTAGGGAGPGGPEAAGPAAQEEALAQLAAFGFGREEAAAALEAAAGDVEAAANTCCWAEGQPPAEASCRPPAGGAAGRPRAAERTAHGRRRPAADET</sequence>
<evidence type="ECO:0000259" key="11">
    <source>
        <dbReference type="PROSITE" id="PS52048"/>
    </source>
</evidence>
<evidence type="ECO:0000256" key="6">
    <source>
        <dbReference type="ARBA" id="ARBA00022801"/>
    </source>
</evidence>
<dbReference type="Pfam" id="PF01088">
    <property type="entry name" value="Peptidase_C12"/>
    <property type="match status" value="1"/>
</dbReference>
<keyword evidence="4" id="KW-0645">Protease</keyword>
<dbReference type="PANTHER" id="PTHR10589">
    <property type="entry name" value="UBIQUITIN CARBOXYL-TERMINAL HYDROLASE"/>
    <property type="match status" value="1"/>
</dbReference>
<comment type="caution">
    <text evidence="8">Lacks conserved residue(s) required for the propagation of feature annotation.</text>
</comment>
<dbReference type="EC" id="3.4.19.12" evidence="3"/>
<name>A0ABN9UVV3_9DINO</name>
<dbReference type="PROSITE" id="PS52048">
    <property type="entry name" value="UCH_DOMAIN"/>
    <property type="match status" value="1"/>
</dbReference>
<dbReference type="Proteomes" id="UP001189429">
    <property type="component" value="Unassembled WGS sequence"/>
</dbReference>
<reference evidence="12" key="1">
    <citation type="submission" date="2023-10" db="EMBL/GenBank/DDBJ databases">
        <authorList>
            <person name="Chen Y."/>
            <person name="Shah S."/>
            <person name="Dougan E. K."/>
            <person name="Thang M."/>
            <person name="Chan C."/>
        </authorList>
    </citation>
    <scope>NUCLEOTIDE SEQUENCE [LARGE SCALE GENOMIC DNA]</scope>
</reference>
<dbReference type="InterPro" id="IPR038765">
    <property type="entry name" value="Papain-like_cys_pep_sf"/>
</dbReference>
<keyword evidence="6" id="KW-0378">Hydrolase</keyword>
<dbReference type="SUPFAM" id="SSF54001">
    <property type="entry name" value="Cysteine proteinases"/>
    <property type="match status" value="1"/>
</dbReference>
<keyword evidence="13" id="KW-1185">Reference proteome</keyword>
<feature type="domain" description="UBA" evidence="10">
    <location>
        <begin position="119"/>
        <end position="154"/>
    </location>
</feature>
<dbReference type="SUPFAM" id="SSF46934">
    <property type="entry name" value="UBA-like"/>
    <property type="match status" value="1"/>
</dbReference>
<feature type="region of interest" description="Disordered" evidence="9">
    <location>
        <begin position="161"/>
        <end position="198"/>
    </location>
</feature>
<evidence type="ECO:0000256" key="2">
    <source>
        <dbReference type="ARBA" id="ARBA00009326"/>
    </source>
</evidence>
<comment type="caution">
    <text evidence="12">The sequence shown here is derived from an EMBL/GenBank/DDBJ whole genome shotgun (WGS) entry which is preliminary data.</text>
</comment>
<gene>
    <name evidence="12" type="ORF">PCOR1329_LOCUS51590</name>
</gene>
<keyword evidence="7" id="KW-0788">Thiol protease</keyword>
<accession>A0ABN9UVV3</accession>
<evidence type="ECO:0000256" key="4">
    <source>
        <dbReference type="ARBA" id="ARBA00022670"/>
    </source>
</evidence>
<feature type="compositionally biased region" description="Basic and acidic residues" evidence="9">
    <location>
        <begin position="181"/>
        <end position="198"/>
    </location>
</feature>
<dbReference type="SMART" id="SM00165">
    <property type="entry name" value="UBA"/>
    <property type="match status" value="1"/>
</dbReference>
<dbReference type="InterPro" id="IPR015940">
    <property type="entry name" value="UBA"/>
</dbReference>
<evidence type="ECO:0000256" key="8">
    <source>
        <dbReference type="PROSITE-ProRule" id="PRU01393"/>
    </source>
</evidence>
<dbReference type="EMBL" id="CAUYUJ010016261">
    <property type="protein sequence ID" value="CAK0863459.1"/>
    <property type="molecule type" value="Genomic_DNA"/>
</dbReference>
<evidence type="ECO:0000259" key="10">
    <source>
        <dbReference type="PROSITE" id="PS50030"/>
    </source>
</evidence>
<evidence type="ECO:0000313" key="12">
    <source>
        <dbReference type="EMBL" id="CAK0863459.1"/>
    </source>
</evidence>
<protein>
    <recommendedName>
        <fullName evidence="3">ubiquitinyl hydrolase 1</fullName>
        <ecNumber evidence="3">3.4.19.12</ecNumber>
    </recommendedName>
</protein>
<dbReference type="InterPro" id="IPR009060">
    <property type="entry name" value="UBA-like_sf"/>
</dbReference>
<dbReference type="Pfam" id="PF00627">
    <property type="entry name" value="UBA"/>
    <property type="match status" value="1"/>
</dbReference>
<keyword evidence="5" id="KW-0833">Ubl conjugation pathway</keyword>
<dbReference type="Gene3D" id="3.40.532.10">
    <property type="entry name" value="Peptidase C12, ubiquitin carboxyl-terminal hydrolase"/>
    <property type="match status" value="1"/>
</dbReference>
<evidence type="ECO:0000313" key="13">
    <source>
        <dbReference type="Proteomes" id="UP001189429"/>
    </source>
</evidence>
<dbReference type="PROSITE" id="PS50030">
    <property type="entry name" value="UBA"/>
    <property type="match status" value="1"/>
</dbReference>
<evidence type="ECO:0000256" key="5">
    <source>
        <dbReference type="ARBA" id="ARBA00022786"/>
    </source>
</evidence>
<evidence type="ECO:0000256" key="1">
    <source>
        <dbReference type="ARBA" id="ARBA00000707"/>
    </source>
</evidence>
<dbReference type="PANTHER" id="PTHR10589:SF17">
    <property type="entry name" value="UBIQUITIN CARBOXYL-TERMINAL HYDROLASE"/>
    <property type="match status" value="1"/>
</dbReference>
<proteinExistence type="inferred from homology"/>
<evidence type="ECO:0000256" key="9">
    <source>
        <dbReference type="SAM" id="MobiDB-lite"/>
    </source>
</evidence>
<feature type="compositionally biased region" description="Low complexity" evidence="9">
    <location>
        <begin position="170"/>
        <end position="180"/>
    </location>
</feature>
<comment type="catalytic activity">
    <reaction evidence="1">
        <text>Thiol-dependent hydrolysis of ester, thioester, amide, peptide and isopeptide bonds formed by the C-terminal Gly of ubiquitin (a 76-residue protein attached to proteins as an intracellular targeting signal).</text>
        <dbReference type="EC" id="3.4.19.12"/>
    </reaction>
</comment>
<dbReference type="InterPro" id="IPR036959">
    <property type="entry name" value="Peptidase_C12_UCH_sf"/>
</dbReference>